<organism evidence="1 2">
    <name type="scientific">Aliarcobacter cibarius</name>
    <dbReference type="NCBI Taxonomy" id="255507"/>
    <lineage>
        <taxon>Bacteria</taxon>
        <taxon>Pseudomonadati</taxon>
        <taxon>Campylobacterota</taxon>
        <taxon>Epsilonproteobacteria</taxon>
        <taxon>Campylobacterales</taxon>
        <taxon>Arcobacteraceae</taxon>
        <taxon>Aliarcobacter</taxon>
    </lineage>
</organism>
<dbReference type="KEGG" id="acib:ACBT_2227"/>
<evidence type="ECO:0000313" key="2">
    <source>
        <dbReference type="Proteomes" id="UP000509513"/>
    </source>
</evidence>
<gene>
    <name evidence="1" type="ORF">ACBT_2227</name>
</gene>
<proteinExistence type="predicted"/>
<sequence>MMKNLIILFLLIIHSNANESLIAQKQNTLYVHNLIEIEEKIAQNFEKYLLDKLQIPTINNLINENYLGINFSVQNKMGSNIDFRDTNNLQIKYAIAKNEFINSEDYLILLYNRDLYRDYTTVNFVTTSDKKIDLTKSFVEFKLKSPEAMTIFSILKNGETILENCSAGLINKYCINDKKSIRWYNSSSNWIEYNIKEFNNGNITVSSENVIASEIEKLRLLKIGSYIFIKDKTKNIKMANDTSGNLQILKVD</sequence>
<dbReference type="OrthoDB" id="5343741at2"/>
<dbReference type="Proteomes" id="UP000509513">
    <property type="component" value="Chromosome"/>
</dbReference>
<dbReference type="EMBL" id="CP054051">
    <property type="protein sequence ID" value="QKJ28107.1"/>
    <property type="molecule type" value="Genomic_DNA"/>
</dbReference>
<name>A0A7L5JS97_9BACT</name>
<accession>A0A7L5JS97</accession>
<evidence type="ECO:0000313" key="1">
    <source>
        <dbReference type="EMBL" id="QKJ28107.1"/>
    </source>
</evidence>
<dbReference type="RefSeq" id="WP_024774361.1">
    <property type="nucleotide sequence ID" value="NZ_CP054051.1"/>
</dbReference>
<dbReference type="AlphaFoldDB" id="A0A7L5JS97"/>
<reference evidence="1 2" key="1">
    <citation type="submission" date="2020-05" db="EMBL/GenBank/DDBJ databases">
        <title>Complete genome sequencing of Campylobacter and Arcobacter type strains.</title>
        <authorList>
            <person name="Miller W.G."/>
            <person name="Yee E."/>
        </authorList>
    </citation>
    <scope>NUCLEOTIDE SEQUENCE [LARGE SCALE GENOMIC DNA]</scope>
    <source>
        <strain evidence="1 2">LMG 21996</strain>
    </source>
</reference>
<protein>
    <submittedName>
        <fullName evidence="1">Uncharacterized protein</fullName>
    </submittedName>
</protein>